<sequence>MKLKKFLSTAVDCIRGMEVSDEVFLNELEPNQLCCNLEELTGALNERGYRLPESENRKKVPITVEVCNETGKGMVAQVKFYPLPEGMNQNNFSFNTGDLTFYRSYTNTEGKTSEEVPAGRYLVEVSKGSEYEILTKEIIALEEEPACHRFYIRRFINLSEEGWYAGDLHHHSVYSSRLHGGTDPVVESPEEVAHSMQAMGLTFGALSDHHNVKNHGEWRKQETADFTPIISKEISTSNGHVLSLGVEEDIIYRIPKEEERAEEYLREEFYSITNRIKELSGLPQLNHPRDRQKAISWNPKFHDMINIFETIEIWNGSNPMVPGSTNWEAYGLWKELLTEGRFIPATTGSDTHNIKADDYVEYFRQITWLVGIVRDYRGEFCKELLKKADPLILLYDKVMPILEKWAKTTLTSGCVRTYTKVNGTRTSKYLLASLKKGHSFLTNGPILLPTIEGKGPGETVHKEEKELEVLIRLLANRPLKRLIIHQSGGRTETIVLENINQIKGFYDYSRVVTIQVQDKDWVYFEAYEDCTNLAITNPIFIA</sequence>
<dbReference type="PANTHER" id="PTHR42924">
    <property type="entry name" value="EXONUCLEASE"/>
    <property type="match status" value="1"/>
</dbReference>
<dbReference type="EMBL" id="AP023367">
    <property type="protein sequence ID" value="BCJ96763.1"/>
    <property type="molecule type" value="Genomic_DNA"/>
</dbReference>
<name>A0A6S6R014_9FIRM</name>
<dbReference type="GO" id="GO:0004534">
    <property type="term" value="F:5'-3' RNA exonuclease activity"/>
    <property type="evidence" value="ECO:0007669"/>
    <property type="project" value="TreeGrafter"/>
</dbReference>
<dbReference type="GO" id="GO:0035312">
    <property type="term" value="F:5'-3' DNA exonuclease activity"/>
    <property type="evidence" value="ECO:0007669"/>
    <property type="project" value="TreeGrafter"/>
</dbReference>
<dbReference type="SUPFAM" id="SSF89550">
    <property type="entry name" value="PHP domain-like"/>
    <property type="match status" value="1"/>
</dbReference>
<dbReference type="NCBIfam" id="NF038032">
    <property type="entry name" value="CehA_McbA_metalo"/>
    <property type="match status" value="1"/>
</dbReference>
<evidence type="ECO:0000313" key="2">
    <source>
        <dbReference type="Proteomes" id="UP000515561"/>
    </source>
</evidence>
<dbReference type="Proteomes" id="UP000515561">
    <property type="component" value="Chromosome"/>
</dbReference>
<dbReference type="KEGG" id="acel:acsn021_43320"/>
<evidence type="ECO:0000313" key="1">
    <source>
        <dbReference type="EMBL" id="BCJ96763.1"/>
    </source>
</evidence>
<gene>
    <name evidence="1" type="ORF">acsn021_43320</name>
</gene>
<accession>A0A6S6R014</accession>
<dbReference type="InterPro" id="IPR052018">
    <property type="entry name" value="PHP_domain"/>
</dbReference>
<dbReference type="Gene3D" id="3.20.20.140">
    <property type="entry name" value="Metal-dependent hydrolases"/>
    <property type="match status" value="1"/>
</dbReference>
<reference evidence="1 2" key="1">
    <citation type="journal article" date="2016" name="Int. J. Syst. Evol. Microbiol.">
        <title>Descriptions of Anaerotaenia torta gen. nov., sp. nov. and Anaerocolumna cellulosilytica gen. nov., sp. nov. isolated from a methanogenic reactor of cattle waste.</title>
        <authorList>
            <person name="Uek A."/>
            <person name="Ohtaki Y."/>
            <person name="Kaku N."/>
            <person name="Ueki K."/>
        </authorList>
    </citation>
    <scope>NUCLEOTIDE SEQUENCE [LARGE SCALE GENOMIC DNA]</scope>
    <source>
        <strain evidence="1 2">SN021</strain>
    </source>
</reference>
<protein>
    <submittedName>
        <fullName evidence="1">Uncharacterized protein</fullName>
    </submittedName>
</protein>
<dbReference type="RefSeq" id="WP_184092171.1">
    <property type="nucleotide sequence ID" value="NZ_AP023367.1"/>
</dbReference>
<proteinExistence type="predicted"/>
<keyword evidence="2" id="KW-1185">Reference proteome</keyword>
<organism evidence="1 2">
    <name type="scientific">Anaerocolumna cellulosilytica</name>
    <dbReference type="NCBI Taxonomy" id="433286"/>
    <lineage>
        <taxon>Bacteria</taxon>
        <taxon>Bacillati</taxon>
        <taxon>Bacillota</taxon>
        <taxon>Clostridia</taxon>
        <taxon>Lachnospirales</taxon>
        <taxon>Lachnospiraceae</taxon>
        <taxon>Anaerocolumna</taxon>
    </lineage>
</organism>
<dbReference type="PANTHER" id="PTHR42924:SF3">
    <property type="entry name" value="POLYMERASE_HISTIDINOL PHOSPHATASE N-TERMINAL DOMAIN-CONTAINING PROTEIN"/>
    <property type="match status" value="1"/>
</dbReference>
<dbReference type="InterPro" id="IPR016195">
    <property type="entry name" value="Pol/histidinol_Pase-like"/>
</dbReference>
<dbReference type="AlphaFoldDB" id="A0A6S6R014"/>